<reference evidence="2" key="1">
    <citation type="submission" date="2020-04" db="EMBL/GenBank/DDBJ databases">
        <authorList>
            <person name="Chiriac C."/>
            <person name="Salcher M."/>
            <person name="Ghai R."/>
            <person name="Kavagutti S V."/>
        </authorList>
    </citation>
    <scope>NUCLEOTIDE SEQUENCE</scope>
</reference>
<sequence>MIDKYDPYDLLMELNERLSRLEQAHNNMAHAFNQTENEVQEQLELLHRLTVQVAELTVKQSLK</sequence>
<evidence type="ECO:0000256" key="1">
    <source>
        <dbReference type="SAM" id="Coils"/>
    </source>
</evidence>
<proteinExistence type="predicted"/>
<organism evidence="2">
    <name type="scientific">uncultured Caudovirales phage</name>
    <dbReference type="NCBI Taxonomy" id="2100421"/>
    <lineage>
        <taxon>Viruses</taxon>
        <taxon>Duplodnaviria</taxon>
        <taxon>Heunggongvirae</taxon>
        <taxon>Uroviricota</taxon>
        <taxon>Caudoviricetes</taxon>
        <taxon>Peduoviridae</taxon>
        <taxon>Maltschvirus</taxon>
        <taxon>Maltschvirus maltsch</taxon>
    </lineage>
</organism>
<keyword evidence="1" id="KW-0175">Coiled coil</keyword>
<protein>
    <submittedName>
        <fullName evidence="2">Uncharacterized protein</fullName>
    </submittedName>
</protein>
<dbReference type="EMBL" id="LR796615">
    <property type="protein sequence ID" value="CAB4154796.1"/>
    <property type="molecule type" value="Genomic_DNA"/>
</dbReference>
<evidence type="ECO:0000313" key="2">
    <source>
        <dbReference type="EMBL" id="CAB4154796.1"/>
    </source>
</evidence>
<accession>A0A6J5N9T4</accession>
<gene>
    <name evidence="2" type="ORF">UFOVP647_29</name>
</gene>
<feature type="coiled-coil region" evidence="1">
    <location>
        <begin position="11"/>
        <end position="52"/>
    </location>
</feature>
<name>A0A6J5N9T4_9CAUD</name>